<accession>W2YQ98</accession>
<sequence>REKWKVGAIITDNAGSVGVLIGHRSSFRCVATNGATAVNTLNASSPKWLLSARKMMAKFYDRWKQCEQPLFMFGFPLHLVYMECSRDLPETAVSGIVKQGFTKHDDLVFPEEAIKLRGFRGQKVKLAKYFG</sequence>
<protein>
    <submittedName>
        <fullName evidence="1">Uncharacterized protein</fullName>
    </submittedName>
</protein>
<reference evidence="1 2" key="1">
    <citation type="submission" date="2013-11" db="EMBL/GenBank/DDBJ databases">
        <title>The Genome Sequence of Phytophthora parasitica P10297.</title>
        <authorList>
            <consortium name="The Broad Institute Genomics Platform"/>
            <person name="Russ C."/>
            <person name="Tyler B."/>
            <person name="Panabieres F."/>
            <person name="Shan W."/>
            <person name="Tripathy S."/>
            <person name="Grunwald N."/>
            <person name="Machado M."/>
            <person name="Johnson C.S."/>
            <person name="Walker B."/>
            <person name="Young S.K."/>
            <person name="Zeng Q."/>
            <person name="Gargeya S."/>
            <person name="Fitzgerald M."/>
            <person name="Haas B."/>
            <person name="Abouelleil A."/>
            <person name="Allen A.W."/>
            <person name="Alvarado L."/>
            <person name="Arachchi H.M."/>
            <person name="Berlin A.M."/>
            <person name="Chapman S.B."/>
            <person name="Gainer-Dewar J."/>
            <person name="Goldberg J."/>
            <person name="Griggs A."/>
            <person name="Gujja S."/>
            <person name="Hansen M."/>
            <person name="Howarth C."/>
            <person name="Imamovic A."/>
            <person name="Ireland A."/>
            <person name="Larimer J."/>
            <person name="McCowan C."/>
            <person name="Murphy C."/>
            <person name="Pearson M."/>
            <person name="Poon T.W."/>
            <person name="Priest M."/>
            <person name="Roberts A."/>
            <person name="Saif S."/>
            <person name="Shea T."/>
            <person name="Sisk P."/>
            <person name="Sykes S."/>
            <person name="Wortman J."/>
            <person name="Nusbaum C."/>
            <person name="Birren B."/>
        </authorList>
    </citation>
    <scope>NUCLEOTIDE SEQUENCE [LARGE SCALE GENOMIC DNA]</scope>
    <source>
        <strain evidence="1 2">P10297</strain>
    </source>
</reference>
<gene>
    <name evidence="1" type="ORF">F442_15329</name>
</gene>
<comment type="caution">
    <text evidence="1">The sequence shown here is derived from an EMBL/GenBank/DDBJ whole genome shotgun (WGS) entry which is preliminary data.</text>
</comment>
<evidence type="ECO:0000313" key="2">
    <source>
        <dbReference type="Proteomes" id="UP000018948"/>
    </source>
</evidence>
<evidence type="ECO:0000313" key="1">
    <source>
        <dbReference type="EMBL" id="ETP36803.1"/>
    </source>
</evidence>
<dbReference type="EMBL" id="ANIY01003255">
    <property type="protein sequence ID" value="ETP36803.1"/>
    <property type="molecule type" value="Genomic_DNA"/>
</dbReference>
<dbReference type="AlphaFoldDB" id="W2YQ98"/>
<name>W2YQ98_PHYNI</name>
<dbReference type="Proteomes" id="UP000018948">
    <property type="component" value="Unassembled WGS sequence"/>
</dbReference>
<organism evidence="1 2">
    <name type="scientific">Phytophthora nicotianae P10297</name>
    <dbReference type="NCBI Taxonomy" id="1317064"/>
    <lineage>
        <taxon>Eukaryota</taxon>
        <taxon>Sar</taxon>
        <taxon>Stramenopiles</taxon>
        <taxon>Oomycota</taxon>
        <taxon>Peronosporomycetes</taxon>
        <taxon>Peronosporales</taxon>
        <taxon>Peronosporaceae</taxon>
        <taxon>Phytophthora</taxon>
    </lineage>
</organism>
<feature type="non-terminal residue" evidence="1">
    <location>
        <position position="1"/>
    </location>
</feature>
<proteinExistence type="predicted"/>